<feature type="region of interest" description="Disordered" evidence="1">
    <location>
        <begin position="48"/>
        <end position="67"/>
    </location>
</feature>
<accession>A0A914CTU1</accession>
<organism evidence="2 3">
    <name type="scientific">Acrobeloides nanus</name>
    <dbReference type="NCBI Taxonomy" id="290746"/>
    <lineage>
        <taxon>Eukaryota</taxon>
        <taxon>Metazoa</taxon>
        <taxon>Ecdysozoa</taxon>
        <taxon>Nematoda</taxon>
        <taxon>Chromadorea</taxon>
        <taxon>Rhabditida</taxon>
        <taxon>Tylenchina</taxon>
        <taxon>Cephalobomorpha</taxon>
        <taxon>Cephaloboidea</taxon>
        <taxon>Cephalobidae</taxon>
        <taxon>Acrobeloides</taxon>
    </lineage>
</organism>
<dbReference type="AlphaFoldDB" id="A0A914CTU1"/>
<name>A0A914CTU1_9BILA</name>
<keyword evidence="2" id="KW-1185">Reference proteome</keyword>
<evidence type="ECO:0000256" key="1">
    <source>
        <dbReference type="SAM" id="MobiDB-lite"/>
    </source>
</evidence>
<evidence type="ECO:0000313" key="3">
    <source>
        <dbReference type="WBParaSite" id="ACRNAN_scaffold14531.g14486.t1"/>
    </source>
</evidence>
<dbReference type="WBParaSite" id="ACRNAN_scaffold14531.g14486.t1">
    <property type="protein sequence ID" value="ACRNAN_scaffold14531.g14486.t1"/>
    <property type="gene ID" value="ACRNAN_scaffold14531.g14486"/>
</dbReference>
<evidence type="ECO:0000313" key="2">
    <source>
        <dbReference type="Proteomes" id="UP000887540"/>
    </source>
</evidence>
<dbReference type="Proteomes" id="UP000887540">
    <property type="component" value="Unplaced"/>
</dbReference>
<sequence length="67" mass="7230">MGLLTIVFYLMSVHRKRRSVALIGSSARVRRLNGLLGSAIRECCSEASLRSTARKRHSGSPLGSATS</sequence>
<proteinExistence type="predicted"/>
<protein>
    <submittedName>
        <fullName evidence="3">Uncharacterized protein</fullName>
    </submittedName>
</protein>
<reference evidence="3" key="1">
    <citation type="submission" date="2022-11" db="UniProtKB">
        <authorList>
            <consortium name="WormBaseParasite"/>
        </authorList>
    </citation>
    <scope>IDENTIFICATION</scope>
</reference>